<protein>
    <submittedName>
        <fullName evidence="1">Uncharacterized protein</fullName>
    </submittedName>
</protein>
<evidence type="ECO:0000313" key="1">
    <source>
        <dbReference type="EMBL" id="RDX48419.1"/>
    </source>
</evidence>
<dbReference type="AlphaFoldDB" id="A0A371D7C2"/>
<proteinExistence type="predicted"/>
<accession>A0A371D7C2</accession>
<sequence length="149" mass="16699">MSHRDIEEFDKQAGMSEIRVILGGARGLSEVDMPPFIWSSAWAGEERGYVDQLAVLRHNAAVAAAPGHDLSYGPRGWVLADKRQTEMRKENRLAYETAGRHVKELRFARRLLRIAGASTKRCCGTNARVFWTTWRGISSGVVEKNLAMI</sequence>
<organism evidence="1 2">
    <name type="scientific">Lentinus brumalis</name>
    <dbReference type="NCBI Taxonomy" id="2498619"/>
    <lineage>
        <taxon>Eukaryota</taxon>
        <taxon>Fungi</taxon>
        <taxon>Dikarya</taxon>
        <taxon>Basidiomycota</taxon>
        <taxon>Agaricomycotina</taxon>
        <taxon>Agaricomycetes</taxon>
        <taxon>Polyporales</taxon>
        <taxon>Polyporaceae</taxon>
        <taxon>Lentinus</taxon>
    </lineage>
</organism>
<gene>
    <name evidence="1" type="ORF">OH76DRAFT_1418950</name>
</gene>
<evidence type="ECO:0000313" key="2">
    <source>
        <dbReference type="Proteomes" id="UP000256964"/>
    </source>
</evidence>
<reference evidence="1 2" key="1">
    <citation type="journal article" date="2018" name="Biotechnol. Biofuels">
        <title>Integrative visual omics of the white-rot fungus Polyporus brumalis exposes the biotechnological potential of its oxidative enzymes for delignifying raw plant biomass.</title>
        <authorList>
            <person name="Miyauchi S."/>
            <person name="Rancon A."/>
            <person name="Drula E."/>
            <person name="Hage H."/>
            <person name="Chaduli D."/>
            <person name="Favel A."/>
            <person name="Grisel S."/>
            <person name="Henrissat B."/>
            <person name="Herpoel-Gimbert I."/>
            <person name="Ruiz-Duenas F.J."/>
            <person name="Chevret D."/>
            <person name="Hainaut M."/>
            <person name="Lin J."/>
            <person name="Wang M."/>
            <person name="Pangilinan J."/>
            <person name="Lipzen A."/>
            <person name="Lesage-Meessen L."/>
            <person name="Navarro D."/>
            <person name="Riley R."/>
            <person name="Grigoriev I.V."/>
            <person name="Zhou S."/>
            <person name="Raouche S."/>
            <person name="Rosso M.N."/>
        </authorList>
    </citation>
    <scope>NUCLEOTIDE SEQUENCE [LARGE SCALE GENOMIC DNA]</scope>
    <source>
        <strain evidence="1 2">BRFM 1820</strain>
    </source>
</reference>
<name>A0A371D7C2_9APHY</name>
<dbReference type="Proteomes" id="UP000256964">
    <property type="component" value="Unassembled WGS sequence"/>
</dbReference>
<dbReference type="EMBL" id="KZ857411">
    <property type="protein sequence ID" value="RDX48419.1"/>
    <property type="molecule type" value="Genomic_DNA"/>
</dbReference>
<keyword evidence="2" id="KW-1185">Reference proteome</keyword>